<dbReference type="AlphaFoldDB" id="A0A5B7ERT5"/>
<reference evidence="2 3" key="1">
    <citation type="submission" date="2019-05" db="EMBL/GenBank/DDBJ databases">
        <title>Another draft genome of Portunus trituberculatus and its Hox gene families provides insights of decapod evolution.</title>
        <authorList>
            <person name="Jeong J.-H."/>
            <person name="Song I."/>
            <person name="Kim S."/>
            <person name="Choi T."/>
            <person name="Kim D."/>
            <person name="Ryu S."/>
            <person name="Kim W."/>
        </authorList>
    </citation>
    <scope>NUCLEOTIDE SEQUENCE [LARGE SCALE GENOMIC DNA]</scope>
    <source>
        <tissue evidence="2">Muscle</tissue>
    </source>
</reference>
<keyword evidence="3" id="KW-1185">Reference proteome</keyword>
<evidence type="ECO:0000313" key="2">
    <source>
        <dbReference type="EMBL" id="MPC36125.1"/>
    </source>
</evidence>
<sequence>MNRTVNSSWVKSDVRDFGNCTRDASGTAAMEEGQDSRELLAKLNVAVVSVVAVTAACVVMPQFACMSTYKH</sequence>
<keyword evidence="1" id="KW-0472">Membrane</keyword>
<evidence type="ECO:0000256" key="1">
    <source>
        <dbReference type="SAM" id="Phobius"/>
    </source>
</evidence>
<dbReference type="EMBL" id="VSRR010003430">
    <property type="protein sequence ID" value="MPC36125.1"/>
    <property type="molecule type" value="Genomic_DNA"/>
</dbReference>
<protein>
    <submittedName>
        <fullName evidence="2">Uncharacterized protein</fullName>
    </submittedName>
</protein>
<accession>A0A5B7ERT5</accession>
<keyword evidence="1" id="KW-1133">Transmembrane helix</keyword>
<dbReference type="Proteomes" id="UP000324222">
    <property type="component" value="Unassembled WGS sequence"/>
</dbReference>
<gene>
    <name evidence="2" type="ORF">E2C01_029573</name>
</gene>
<proteinExistence type="predicted"/>
<keyword evidence="1" id="KW-0812">Transmembrane</keyword>
<comment type="caution">
    <text evidence="2">The sequence shown here is derived from an EMBL/GenBank/DDBJ whole genome shotgun (WGS) entry which is preliminary data.</text>
</comment>
<organism evidence="2 3">
    <name type="scientific">Portunus trituberculatus</name>
    <name type="common">Swimming crab</name>
    <name type="synonym">Neptunus trituberculatus</name>
    <dbReference type="NCBI Taxonomy" id="210409"/>
    <lineage>
        <taxon>Eukaryota</taxon>
        <taxon>Metazoa</taxon>
        <taxon>Ecdysozoa</taxon>
        <taxon>Arthropoda</taxon>
        <taxon>Crustacea</taxon>
        <taxon>Multicrustacea</taxon>
        <taxon>Malacostraca</taxon>
        <taxon>Eumalacostraca</taxon>
        <taxon>Eucarida</taxon>
        <taxon>Decapoda</taxon>
        <taxon>Pleocyemata</taxon>
        <taxon>Brachyura</taxon>
        <taxon>Eubrachyura</taxon>
        <taxon>Portunoidea</taxon>
        <taxon>Portunidae</taxon>
        <taxon>Portuninae</taxon>
        <taxon>Portunus</taxon>
    </lineage>
</organism>
<name>A0A5B7ERT5_PORTR</name>
<evidence type="ECO:0000313" key="3">
    <source>
        <dbReference type="Proteomes" id="UP000324222"/>
    </source>
</evidence>
<feature type="transmembrane region" description="Helical" evidence="1">
    <location>
        <begin position="45"/>
        <end position="65"/>
    </location>
</feature>